<reference evidence="2 3" key="1">
    <citation type="submission" date="2019-05" db="EMBL/GenBank/DDBJ databases">
        <title>Chryseobacterium sp. isolated from King George Island, maritime Antarctica.</title>
        <authorList>
            <person name="Peng X."/>
        </authorList>
    </citation>
    <scope>NUCLEOTIDE SEQUENCE [LARGE SCALE GENOMIC DNA]</scope>
    <source>
        <strain evidence="2 3">7-3A</strain>
    </source>
</reference>
<gene>
    <name evidence="2" type="ORF">Q73A0000_03485</name>
</gene>
<protein>
    <submittedName>
        <fullName evidence="2">Uncharacterized protein</fullName>
    </submittedName>
</protein>
<dbReference type="AlphaFoldDB" id="A0A7M2Y7W2"/>
<dbReference type="KEGG" id="kfa:Q73A0000_03485"/>
<evidence type="ECO:0000313" key="3">
    <source>
        <dbReference type="Proteomes" id="UP000594195"/>
    </source>
</evidence>
<organism evidence="2 3">
    <name type="scientific">Kaistella flava</name>
    <name type="common">ex Peng et al. 2021</name>
    <dbReference type="NCBI Taxonomy" id="2038776"/>
    <lineage>
        <taxon>Bacteria</taxon>
        <taxon>Pseudomonadati</taxon>
        <taxon>Bacteroidota</taxon>
        <taxon>Flavobacteriia</taxon>
        <taxon>Flavobacteriales</taxon>
        <taxon>Weeksellaceae</taxon>
        <taxon>Chryseobacterium group</taxon>
        <taxon>Kaistella</taxon>
    </lineage>
</organism>
<dbReference type="EMBL" id="CP040442">
    <property type="protein sequence ID" value="QOW09492.1"/>
    <property type="molecule type" value="Genomic_DNA"/>
</dbReference>
<dbReference type="RefSeq" id="WP_193812706.1">
    <property type="nucleotide sequence ID" value="NZ_CP040442.1"/>
</dbReference>
<accession>A0A7M2Y7W2</accession>
<evidence type="ECO:0000256" key="1">
    <source>
        <dbReference type="SAM" id="SignalP"/>
    </source>
</evidence>
<keyword evidence="1" id="KW-0732">Signal</keyword>
<evidence type="ECO:0000313" key="2">
    <source>
        <dbReference type="EMBL" id="QOW09492.1"/>
    </source>
</evidence>
<feature type="chain" id="PRO_5032470473" evidence="1">
    <location>
        <begin position="20"/>
        <end position="225"/>
    </location>
</feature>
<dbReference type="Proteomes" id="UP000594195">
    <property type="component" value="Chromosome"/>
</dbReference>
<feature type="signal peptide" evidence="1">
    <location>
        <begin position="1"/>
        <end position="19"/>
    </location>
</feature>
<keyword evidence="3" id="KW-1185">Reference proteome</keyword>
<sequence length="225" mass="25876">MKKQILFLFFLINSVLAFGQTELKKEPIDYYFTYNDYVNNIPNIPEKAYITIKEENPNSIIYKEILSESTNKKIKKGYTIWGIKYKGQLFHNLLLTNYEIAKDHAFGKFSVTGKKFNVIILDTKKDKKAIGRNGNPYGGGIVASALYKPNNTEWKDKDGNSYKILVFNAESPNMSPVHKENALVMLLTSKDVANFNNNDPAIIEKLSKGEYYVEEFLEFARKENE</sequence>
<name>A0A7M2Y7W2_9FLAO</name>
<proteinExistence type="predicted"/>